<dbReference type="PRINTS" id="PR00480">
    <property type="entry name" value="ASTACIN"/>
</dbReference>
<comment type="caution">
    <text evidence="8">Lacks conserved residue(s) required for the propagation of feature annotation.</text>
</comment>
<evidence type="ECO:0000313" key="12">
    <source>
        <dbReference type="Proteomes" id="UP000035682"/>
    </source>
</evidence>
<evidence type="ECO:0000259" key="10">
    <source>
        <dbReference type="PROSITE" id="PS51864"/>
    </source>
</evidence>
<comment type="cofactor">
    <cofactor evidence="9">
        <name>Zn(2+)</name>
        <dbReference type="ChEBI" id="CHEBI:29105"/>
    </cofactor>
    <text evidence="9">Binds 1 zinc ion per subunit.</text>
</comment>
<dbReference type="CTD" id="36382425"/>
<keyword evidence="3 9" id="KW-0479">Metal-binding</keyword>
<keyword evidence="5 9" id="KW-0862">Zinc</keyword>
<dbReference type="GO" id="GO:0008270">
    <property type="term" value="F:zinc ion binding"/>
    <property type="evidence" value="ECO:0007669"/>
    <property type="project" value="InterPro"/>
</dbReference>
<dbReference type="InterPro" id="IPR024079">
    <property type="entry name" value="MetalloPept_cat_dom_sf"/>
</dbReference>
<dbReference type="InterPro" id="IPR000859">
    <property type="entry name" value="CUB_dom"/>
</dbReference>
<dbReference type="EMBL" id="LN609529">
    <property type="protein sequence ID" value="CEF70053.1"/>
    <property type="molecule type" value="Genomic_DNA"/>
</dbReference>
<accession>A0A090LK12</accession>
<keyword evidence="9" id="KW-0732">Signal</keyword>
<organism evidence="11">
    <name type="scientific">Strongyloides ratti</name>
    <name type="common">Parasitic roundworm</name>
    <dbReference type="NCBI Taxonomy" id="34506"/>
    <lineage>
        <taxon>Eukaryota</taxon>
        <taxon>Metazoa</taxon>
        <taxon>Ecdysozoa</taxon>
        <taxon>Nematoda</taxon>
        <taxon>Chromadorea</taxon>
        <taxon>Rhabditida</taxon>
        <taxon>Tylenchina</taxon>
        <taxon>Panagrolaimomorpha</taxon>
        <taxon>Strongyloidoidea</taxon>
        <taxon>Strongyloididae</taxon>
        <taxon>Strongyloides</taxon>
    </lineage>
</organism>
<evidence type="ECO:0000256" key="6">
    <source>
        <dbReference type="ARBA" id="ARBA00023049"/>
    </source>
</evidence>
<dbReference type="GO" id="GO:0004222">
    <property type="term" value="F:metalloendopeptidase activity"/>
    <property type="evidence" value="ECO:0007669"/>
    <property type="project" value="UniProtKB-UniRule"/>
</dbReference>
<dbReference type="EC" id="3.4.24.-" evidence="9"/>
<dbReference type="GO" id="GO:0006508">
    <property type="term" value="P:proteolysis"/>
    <property type="evidence" value="ECO:0007669"/>
    <property type="project" value="UniProtKB-KW"/>
</dbReference>
<keyword evidence="2 9" id="KW-0645">Protease</keyword>
<dbReference type="SMART" id="SM00235">
    <property type="entry name" value="ZnMc"/>
    <property type="match status" value="1"/>
</dbReference>
<evidence type="ECO:0000256" key="7">
    <source>
        <dbReference type="ARBA" id="ARBA00023157"/>
    </source>
</evidence>
<feature type="chain" id="PRO_5015017714" description="Metalloendopeptidase" evidence="9">
    <location>
        <begin position="22"/>
        <end position="383"/>
    </location>
</feature>
<name>A0A090LK12_STRRB</name>
<feature type="signal peptide" evidence="9">
    <location>
        <begin position="1"/>
        <end position="21"/>
    </location>
</feature>
<dbReference type="Gene3D" id="3.40.390.10">
    <property type="entry name" value="Collagenase (Catalytic Domain)"/>
    <property type="match status" value="1"/>
</dbReference>
<dbReference type="GeneID" id="36382425"/>
<dbReference type="PROSITE" id="PS51864">
    <property type="entry name" value="ASTACIN"/>
    <property type="match status" value="1"/>
</dbReference>
<evidence type="ECO:0000313" key="11">
    <source>
        <dbReference type="EMBL" id="CEF70053.1"/>
    </source>
</evidence>
<feature type="domain" description="Peptidase M12A" evidence="10">
    <location>
        <begin position="43"/>
        <end position="233"/>
    </location>
</feature>
<dbReference type="AlphaFoldDB" id="A0A090LK12"/>
<dbReference type="InterPro" id="IPR035914">
    <property type="entry name" value="Sperma_CUB_dom_sf"/>
</dbReference>
<keyword evidence="6 9" id="KW-0482">Metalloprotease</keyword>
<evidence type="ECO:0000313" key="14">
    <source>
        <dbReference type="WormBase" id="SRAE_2000469400"/>
    </source>
</evidence>
<dbReference type="SUPFAM" id="SSF55486">
    <property type="entry name" value="Metalloproteases ('zincins'), catalytic domain"/>
    <property type="match status" value="1"/>
</dbReference>
<evidence type="ECO:0000256" key="8">
    <source>
        <dbReference type="PROSITE-ProRule" id="PRU01211"/>
    </source>
</evidence>
<evidence type="ECO:0000256" key="1">
    <source>
        <dbReference type="ARBA" id="ARBA00022536"/>
    </source>
</evidence>
<dbReference type="Proteomes" id="UP000035682">
    <property type="component" value="Unplaced"/>
</dbReference>
<keyword evidence="7" id="KW-1015">Disulfide bond</keyword>
<dbReference type="OrthoDB" id="5913174at2759"/>
<sequence length="383" mass="43135">MNIYFLCIFVILLFFFNNTKSYHNEESKNITLSYNYNNTRNKRAIFKNVQPKWIFPISYTVGNNINGQLIEDVLNGIRKETCLTFKKVSSFQGIGIKYVKGASCGIFSKNFTPVIIGIAPFCGKVGKIQKKTLNILGLLDEEDRPNRNNYVTINFNNVVDSVRFELNSKNPSVVNSYNLRYDYGSIMHNGKYYVSKNGKMTIVPKNKLYMNTIGQISELGFNDMKTLNMYYCSSKCPVKLNCLNGGYTNPNNCNICKCPRFFTGKLCGQIFSSISSCGNTILTATTTSKILNITGKKNCIYQISTQSGSKVKLTILNTKLTKRNPCPPNVGIEVKFLADKSVSGATFCGITKNIIINSIDNSIILKYNGLFEDNYLKFSYIKI</sequence>
<dbReference type="SUPFAM" id="SSF49854">
    <property type="entry name" value="Spermadhesin, CUB domain"/>
    <property type="match status" value="1"/>
</dbReference>
<proteinExistence type="predicted"/>
<evidence type="ECO:0000256" key="9">
    <source>
        <dbReference type="RuleBase" id="RU361183"/>
    </source>
</evidence>
<keyword evidence="12" id="KW-1185">Reference proteome</keyword>
<dbReference type="InterPro" id="IPR006026">
    <property type="entry name" value="Peptidase_Metallo"/>
</dbReference>
<keyword evidence="4 9" id="KW-0378">Hydrolase</keyword>
<dbReference type="PANTHER" id="PTHR10127:SF780">
    <property type="entry name" value="METALLOENDOPEPTIDASE"/>
    <property type="match status" value="1"/>
</dbReference>
<dbReference type="WBParaSite" id="SRAE_2000469400.1">
    <property type="protein sequence ID" value="SRAE_2000469400.1"/>
    <property type="gene ID" value="WBGene00264932"/>
</dbReference>
<keyword evidence="1" id="KW-0245">EGF-like domain</keyword>
<dbReference type="Pfam" id="PF00431">
    <property type="entry name" value="CUB"/>
    <property type="match status" value="1"/>
</dbReference>
<evidence type="ECO:0000313" key="13">
    <source>
        <dbReference type="WBParaSite" id="SRAE_2000469400.1"/>
    </source>
</evidence>
<gene>
    <name evidence="11 13 14" type="ORF">SRAE_2000469400</name>
</gene>
<evidence type="ECO:0000256" key="2">
    <source>
        <dbReference type="ARBA" id="ARBA00022670"/>
    </source>
</evidence>
<evidence type="ECO:0000256" key="4">
    <source>
        <dbReference type="ARBA" id="ARBA00022801"/>
    </source>
</evidence>
<dbReference type="WormBase" id="SRAE_2000469400">
    <property type="protein sequence ID" value="SRP07283"/>
    <property type="gene ID" value="WBGene00264932"/>
</dbReference>
<dbReference type="InterPro" id="IPR001506">
    <property type="entry name" value="Peptidase_M12A"/>
</dbReference>
<evidence type="ECO:0000256" key="5">
    <source>
        <dbReference type="ARBA" id="ARBA00022833"/>
    </source>
</evidence>
<evidence type="ECO:0000256" key="3">
    <source>
        <dbReference type="ARBA" id="ARBA00022723"/>
    </source>
</evidence>
<dbReference type="PANTHER" id="PTHR10127">
    <property type="entry name" value="DISCOIDIN, CUB, EGF, LAMININ , AND ZINC METALLOPROTEASE DOMAIN CONTAINING"/>
    <property type="match status" value="1"/>
</dbReference>
<dbReference type="RefSeq" id="XP_024509252.1">
    <property type="nucleotide sequence ID" value="XM_024643600.1"/>
</dbReference>
<reference evidence="13" key="2">
    <citation type="submission" date="2020-12" db="UniProtKB">
        <authorList>
            <consortium name="WormBaseParasite"/>
        </authorList>
    </citation>
    <scope>IDENTIFICATION</scope>
</reference>
<reference evidence="11 12" key="1">
    <citation type="submission" date="2014-09" db="EMBL/GenBank/DDBJ databases">
        <authorList>
            <person name="Martin A.A."/>
        </authorList>
    </citation>
    <scope>NUCLEOTIDE SEQUENCE</scope>
    <source>
        <strain evidence="12">ED321</strain>
        <strain evidence="11">ED321 Heterogonic</strain>
    </source>
</reference>
<dbReference type="Pfam" id="PF01400">
    <property type="entry name" value="Astacin"/>
    <property type="match status" value="1"/>
</dbReference>
<protein>
    <recommendedName>
        <fullName evidence="9">Metalloendopeptidase</fullName>
        <ecNumber evidence="9">3.4.24.-</ecNumber>
    </recommendedName>
</protein>